<reference evidence="9 10" key="1">
    <citation type="journal article" date="2015" name="Int. J. Syst. Evol. Microbiol.">
        <title>Aestuariivita atlantica sp. nov., isolated from deep sea sediment of the Atlantic Ocean.</title>
        <authorList>
            <person name="Li G."/>
            <person name="Lai Q."/>
            <person name="Du Y."/>
            <person name="Liu X."/>
            <person name="Sun F."/>
            <person name="Shao Z."/>
        </authorList>
    </citation>
    <scope>NUCLEOTIDE SEQUENCE [LARGE SCALE GENOMIC DNA]</scope>
    <source>
        <strain evidence="9 10">22II-S11-z3</strain>
    </source>
</reference>
<evidence type="ECO:0000256" key="6">
    <source>
        <dbReference type="ARBA" id="ARBA00022898"/>
    </source>
</evidence>
<dbReference type="GO" id="GO:0004838">
    <property type="term" value="F:L-tyrosine-2-oxoglutarate transaminase activity"/>
    <property type="evidence" value="ECO:0007669"/>
    <property type="project" value="TreeGrafter"/>
</dbReference>
<dbReference type="NCBIfam" id="NF006719">
    <property type="entry name" value="PRK09257.1"/>
    <property type="match status" value="1"/>
</dbReference>
<evidence type="ECO:0000256" key="4">
    <source>
        <dbReference type="ARBA" id="ARBA00022576"/>
    </source>
</evidence>
<evidence type="ECO:0000313" key="10">
    <source>
        <dbReference type="Proteomes" id="UP000036938"/>
    </source>
</evidence>
<dbReference type="FunFam" id="3.40.640.10:FF:000066">
    <property type="entry name" value="Aspartate aminotransferase"/>
    <property type="match status" value="1"/>
</dbReference>
<dbReference type="InterPro" id="IPR000796">
    <property type="entry name" value="Asp_trans"/>
</dbReference>
<dbReference type="Gene3D" id="3.40.640.10">
    <property type="entry name" value="Type I PLP-dependent aspartate aminotransferase-like (Major domain)"/>
    <property type="match status" value="1"/>
</dbReference>
<gene>
    <name evidence="9" type="ORF">ATO11_09005</name>
</gene>
<evidence type="ECO:0000259" key="8">
    <source>
        <dbReference type="Pfam" id="PF00155"/>
    </source>
</evidence>
<dbReference type="PRINTS" id="PR00799">
    <property type="entry name" value="TRANSAMINASE"/>
</dbReference>
<dbReference type="STRING" id="1317121.ATO11_09005"/>
<keyword evidence="7" id="KW-0175">Coiled coil</keyword>
<accession>A0A0L1JSF5</accession>
<dbReference type="GO" id="GO:0042802">
    <property type="term" value="F:identical protein binding"/>
    <property type="evidence" value="ECO:0007669"/>
    <property type="project" value="TreeGrafter"/>
</dbReference>
<evidence type="ECO:0000256" key="2">
    <source>
        <dbReference type="ARBA" id="ARBA00007441"/>
    </source>
</evidence>
<sequence length="398" mass="43196">MFAEIEPRAVDPIMAMMAAFRADPRELKVDLIVGVYKDDAGRVPVMRAVKGAEAVTLKTEDTKTYVGIAGDAELNERTPRMLLGDGHPALAAGRIGAVQTVGGSGALRVACDLIASTKPGATIWVSSPTWANHVPVARAAGLTIREYPYFRASDRGLDFDGMLACLTNDVAPGDVVLLHACCHNPTGVDLKPAQWEEITQVIADRGLFPFVDCAYQGLGHGLEEDVAGLRHLAAHVPEMLIASSYSKNFGIYRERTGGLTVLAETPDQLKPVMAQLNATIRANYSMPPNHGARIVAEVFADDALHADWEAELTEVRERIAQMRRELRAKLEERQVTADLSFVTDQVGMFSYTGFTPEQVQMVREEYGIYMASDGRINVAALCSTNIDHVADGFAAALR</sequence>
<dbReference type="EMBL" id="AQQZ01000003">
    <property type="protein sequence ID" value="KNG94328.1"/>
    <property type="molecule type" value="Genomic_DNA"/>
</dbReference>
<dbReference type="PATRIC" id="fig|1317121.7.peg.2411"/>
<keyword evidence="6" id="KW-0663">Pyridoxal phosphate</keyword>
<comment type="subunit">
    <text evidence="3">Homodimer.</text>
</comment>
<protein>
    <submittedName>
        <fullName evidence="9">Aromatic amino acid aminotransferase</fullName>
    </submittedName>
</protein>
<dbReference type="InterPro" id="IPR015424">
    <property type="entry name" value="PyrdxlP-dep_Trfase"/>
</dbReference>
<evidence type="ECO:0000256" key="5">
    <source>
        <dbReference type="ARBA" id="ARBA00022679"/>
    </source>
</evidence>
<dbReference type="SUPFAM" id="SSF53383">
    <property type="entry name" value="PLP-dependent transferases"/>
    <property type="match status" value="1"/>
</dbReference>
<dbReference type="PANTHER" id="PTHR11879:SF22">
    <property type="entry name" value="ASPARTATE AMINOTRANSFERASE, MITOCHONDRIAL"/>
    <property type="match status" value="1"/>
</dbReference>
<comment type="similarity">
    <text evidence="2">Belongs to the class-I pyridoxal-phosphate-dependent aminotransferase family.</text>
</comment>
<dbReference type="PANTHER" id="PTHR11879">
    <property type="entry name" value="ASPARTATE AMINOTRANSFERASE"/>
    <property type="match status" value="1"/>
</dbReference>
<dbReference type="RefSeq" id="WP_050530483.1">
    <property type="nucleotide sequence ID" value="NZ_AQQZ01000003.1"/>
</dbReference>
<evidence type="ECO:0000313" key="9">
    <source>
        <dbReference type="EMBL" id="KNG94328.1"/>
    </source>
</evidence>
<dbReference type="AlphaFoldDB" id="A0A0L1JSF5"/>
<dbReference type="Proteomes" id="UP000036938">
    <property type="component" value="Unassembled WGS sequence"/>
</dbReference>
<dbReference type="GO" id="GO:0033585">
    <property type="term" value="P:L-phenylalanine biosynthetic process from chorismate via phenylpyruvate"/>
    <property type="evidence" value="ECO:0007669"/>
    <property type="project" value="TreeGrafter"/>
</dbReference>
<evidence type="ECO:0000256" key="7">
    <source>
        <dbReference type="SAM" id="Coils"/>
    </source>
</evidence>
<feature type="coiled-coil region" evidence="7">
    <location>
        <begin position="305"/>
        <end position="332"/>
    </location>
</feature>
<dbReference type="GO" id="GO:0005829">
    <property type="term" value="C:cytosol"/>
    <property type="evidence" value="ECO:0007669"/>
    <property type="project" value="TreeGrafter"/>
</dbReference>
<evidence type="ECO:0000256" key="3">
    <source>
        <dbReference type="ARBA" id="ARBA00011738"/>
    </source>
</evidence>
<dbReference type="GO" id="GO:0030170">
    <property type="term" value="F:pyridoxal phosphate binding"/>
    <property type="evidence" value="ECO:0007669"/>
    <property type="project" value="InterPro"/>
</dbReference>
<feature type="domain" description="Aminotransferase class I/classII large" evidence="8">
    <location>
        <begin position="28"/>
        <end position="391"/>
    </location>
</feature>
<comment type="caution">
    <text evidence="9">The sequence shown here is derived from an EMBL/GenBank/DDBJ whole genome shotgun (WGS) entry which is preliminary data.</text>
</comment>
<keyword evidence="5 9" id="KW-0808">Transferase</keyword>
<dbReference type="OrthoDB" id="9766445at2"/>
<dbReference type="Pfam" id="PF00155">
    <property type="entry name" value="Aminotran_1_2"/>
    <property type="match status" value="1"/>
</dbReference>
<proteinExistence type="inferred from homology"/>
<dbReference type="CDD" id="cd00609">
    <property type="entry name" value="AAT_like"/>
    <property type="match status" value="1"/>
</dbReference>
<dbReference type="InterPro" id="IPR015421">
    <property type="entry name" value="PyrdxlP-dep_Trfase_major"/>
</dbReference>
<comment type="cofactor">
    <cofactor evidence="1">
        <name>pyridoxal 5'-phosphate</name>
        <dbReference type="ChEBI" id="CHEBI:597326"/>
    </cofactor>
</comment>
<dbReference type="GO" id="GO:0004069">
    <property type="term" value="F:L-aspartate:2-oxoglutarate aminotransferase activity"/>
    <property type="evidence" value="ECO:0007669"/>
    <property type="project" value="TreeGrafter"/>
</dbReference>
<dbReference type="InterPro" id="IPR004839">
    <property type="entry name" value="Aminotransferase_I/II_large"/>
</dbReference>
<evidence type="ECO:0000256" key="1">
    <source>
        <dbReference type="ARBA" id="ARBA00001933"/>
    </source>
</evidence>
<dbReference type="InterPro" id="IPR015422">
    <property type="entry name" value="PyrdxlP-dep_Trfase_small"/>
</dbReference>
<name>A0A0L1JSF5_9RHOB</name>
<keyword evidence="10" id="KW-1185">Reference proteome</keyword>
<keyword evidence="4 9" id="KW-0032">Aminotransferase</keyword>
<organism evidence="9 10">
    <name type="scientific">Pseudaestuariivita atlantica</name>
    <dbReference type="NCBI Taxonomy" id="1317121"/>
    <lineage>
        <taxon>Bacteria</taxon>
        <taxon>Pseudomonadati</taxon>
        <taxon>Pseudomonadota</taxon>
        <taxon>Alphaproteobacteria</taxon>
        <taxon>Rhodobacterales</taxon>
        <taxon>Paracoccaceae</taxon>
        <taxon>Pseudaestuariivita</taxon>
    </lineage>
</organism>
<dbReference type="Gene3D" id="3.90.1150.10">
    <property type="entry name" value="Aspartate Aminotransferase, domain 1"/>
    <property type="match status" value="1"/>
</dbReference>